<protein>
    <submittedName>
        <fullName evidence="1">Uncharacterized protein</fullName>
    </submittedName>
</protein>
<evidence type="ECO:0000313" key="1">
    <source>
        <dbReference type="EMBL" id="QJA96591.1"/>
    </source>
</evidence>
<dbReference type="EMBL" id="MT143415">
    <property type="protein sequence ID" value="QJA96591.1"/>
    <property type="molecule type" value="Genomic_DNA"/>
</dbReference>
<reference evidence="1" key="1">
    <citation type="submission" date="2020-03" db="EMBL/GenBank/DDBJ databases">
        <title>The deep terrestrial virosphere.</title>
        <authorList>
            <person name="Holmfeldt K."/>
            <person name="Nilsson E."/>
            <person name="Simone D."/>
            <person name="Lopez-Fernandez M."/>
            <person name="Wu X."/>
            <person name="de Brujin I."/>
            <person name="Lundin D."/>
            <person name="Andersson A."/>
            <person name="Bertilsson S."/>
            <person name="Dopson M."/>
        </authorList>
    </citation>
    <scope>NUCLEOTIDE SEQUENCE</scope>
    <source>
        <strain evidence="1">MM415B07941</strain>
    </source>
</reference>
<accession>A0A6M3LUE5</accession>
<sequence length="77" mass="8752">MFKKGDKVKLSEVGLQYLYPGEGNVAKRRYAAGIRGEVCSIENRWGGVTIKRLDTPKHSHNYYHITFLELIEARGGQ</sequence>
<gene>
    <name evidence="1" type="ORF">MM415B07941_0003</name>
</gene>
<organism evidence="1">
    <name type="scientific">viral metagenome</name>
    <dbReference type="NCBI Taxonomy" id="1070528"/>
    <lineage>
        <taxon>unclassified sequences</taxon>
        <taxon>metagenomes</taxon>
        <taxon>organismal metagenomes</taxon>
    </lineage>
</organism>
<dbReference type="AlphaFoldDB" id="A0A6M3LUE5"/>
<proteinExistence type="predicted"/>
<name>A0A6M3LUE5_9ZZZZ</name>